<sequence length="71" mass="7988">MQLCQPSRWLLVHIAAPCTFQSGILTDATPAVNTRTRLQIDLTSQHLRFRNLWMQSSPAKMLIQAGRPAEA</sequence>
<proteinExistence type="predicted"/>
<evidence type="ECO:0000313" key="1">
    <source>
        <dbReference type="EMBL" id="KRZ57736.1"/>
    </source>
</evidence>
<dbReference type="Proteomes" id="UP000054721">
    <property type="component" value="Unassembled WGS sequence"/>
</dbReference>
<gene>
    <name evidence="1" type="ORF">T02_11731</name>
</gene>
<protein>
    <submittedName>
        <fullName evidence="1">Uncharacterized protein</fullName>
    </submittedName>
</protein>
<comment type="caution">
    <text evidence="1">The sequence shown here is derived from an EMBL/GenBank/DDBJ whole genome shotgun (WGS) entry which is preliminary data.</text>
</comment>
<dbReference type="AlphaFoldDB" id="A0A0V1LE10"/>
<dbReference type="EMBL" id="JYDW01000069">
    <property type="protein sequence ID" value="KRZ57736.1"/>
    <property type="molecule type" value="Genomic_DNA"/>
</dbReference>
<organism evidence="1 2">
    <name type="scientific">Trichinella nativa</name>
    <dbReference type="NCBI Taxonomy" id="6335"/>
    <lineage>
        <taxon>Eukaryota</taxon>
        <taxon>Metazoa</taxon>
        <taxon>Ecdysozoa</taxon>
        <taxon>Nematoda</taxon>
        <taxon>Enoplea</taxon>
        <taxon>Dorylaimia</taxon>
        <taxon>Trichinellida</taxon>
        <taxon>Trichinellidae</taxon>
        <taxon>Trichinella</taxon>
    </lineage>
</organism>
<reference evidence="1 2" key="1">
    <citation type="submission" date="2015-05" db="EMBL/GenBank/DDBJ databases">
        <title>Evolution of Trichinella species and genotypes.</title>
        <authorList>
            <person name="Korhonen P.K."/>
            <person name="Edoardo P."/>
            <person name="Giuseppe L.R."/>
            <person name="Gasser R.B."/>
        </authorList>
    </citation>
    <scope>NUCLEOTIDE SEQUENCE [LARGE SCALE GENOMIC DNA]</scope>
    <source>
        <strain evidence="1">ISS10</strain>
    </source>
</reference>
<evidence type="ECO:0000313" key="2">
    <source>
        <dbReference type="Proteomes" id="UP000054721"/>
    </source>
</evidence>
<accession>A0A0V1LE10</accession>
<name>A0A0V1LE10_9BILA</name>
<keyword evidence="2" id="KW-1185">Reference proteome</keyword>